<gene>
    <name evidence="17" type="primary">LOC105231817</name>
</gene>
<keyword evidence="6 13" id="KW-0378">Hydrolase</keyword>
<dbReference type="SUPFAM" id="SSF52768">
    <property type="entry name" value="Arginase/deacetylase"/>
    <property type="match status" value="1"/>
</dbReference>
<dbReference type="Gene3D" id="3.40.800.20">
    <property type="entry name" value="Histone deacetylase domain"/>
    <property type="match status" value="1"/>
</dbReference>
<feature type="compositionally biased region" description="Acidic residues" evidence="14">
    <location>
        <begin position="1105"/>
        <end position="1116"/>
    </location>
</feature>
<sequence>MTSPENRIINHDIAREAGNDEHLHITSGTISLDYKPMQPNATDLDQQILELKKKQELQKQMLLHTFHEQTKELELRHKMQLEQKYQYAVHSHGAFQELREQRLSAAAAAAAEEQQQRERREREVIKRKENCSANASPEVKQILNNFLINRKQAASSNGITTTSPYRNSRGVVKSSSGESLPAGSLTSAHPYKIPQPPSSFLKYESDFPLRKTDCSSTPDSGPNSPPSSTLSTGVVGSRGSPTSAPIQEENEESGPYQPGQRSNINDLSLFSSPSMPNIPLGGPHLASHAHAQANVSNYNMLAALRQHVPTLAAPTYYSPLAIPFARHQPHPPPQPPSHAASIAAAAAGVMPPTPSPVVRSASATSTSSSQASLASDVLPPIAHAASTLLPAGSAGAHNHNVLGSGTLHPVTPMVGVSPSMYGQPITDAQVAHAHLNKQGHRPLGRTQSAPLPLGHPMLTGTGQIGVGQTHYENSDAEQQAHMLVTQKIRQTLINRSSANREPQLKEEDDAAEVIDLTDKKKPPKTIITSIVPTSTSQNLPETTNVPLGACMPNTPSKLRDQEYLQQQRELLYRQALQMDDSIARGLIRPLSRTLSSPLVHMGPNGISQLPDTGQYAPPIITSSSADHIPPVNLTVPHRRRVLELAPTGMAASSAFSSLPAIQPAVAVAGAAGGKLINEFPTHKTTTGLAYDNLMQKHACTCGDNSVHPEHSGRLQSIWARLIETDLAKRCDRLRSRKATLEELQTVHTEAHTMLFASSSCQLNRQKLDSPPALGFVRLSCGGYGVDLDTTWNKDHTAAAARMAAGCVIDLAFKTAKGDIKNGFAVVRPPGHHAEANLAMGFCFFNSIAIAAKLLRQRVPEMKRVLIVDWDVHHGNGTQQAFYDSPDVLYLSIHRHDDGNFFPGTGGSTECGIGAGAGFNVNISWSGSLDPPLGDAEYIAAFRTIVMPIAKCFNPDIILVSAGFDAAAGHPPPLGGYLVSPACFGFMTRELMQLADGKVVLALEGGYDLPAICDSAQECVRALLGDPLSAITESELNRPPCQNAIDTLQKTIAIQSQHWPCVRRLAHTVGLSALDALKIEHDESETITAMAGLSMQSMNRTLSRDDSEEPMDQDEAK</sequence>
<dbReference type="InterPro" id="IPR037138">
    <property type="entry name" value="His_deacetylse_dom_sf"/>
</dbReference>
<proteinExistence type="inferred from homology"/>
<feature type="region of interest" description="Disordered" evidence="14">
    <location>
        <begin position="1095"/>
        <end position="1116"/>
    </location>
</feature>
<evidence type="ECO:0000256" key="10">
    <source>
        <dbReference type="ARBA" id="ARBA00023163"/>
    </source>
</evidence>
<evidence type="ECO:0000256" key="14">
    <source>
        <dbReference type="SAM" id="MobiDB-lite"/>
    </source>
</evidence>
<comment type="similarity">
    <text evidence="2 13">Belongs to the histone deacetylase family. HD type 2 subfamily.</text>
</comment>
<dbReference type="RefSeq" id="XP_049310231.1">
    <property type="nucleotide sequence ID" value="XM_049454274.1"/>
</dbReference>
<evidence type="ECO:0000256" key="4">
    <source>
        <dbReference type="ARBA" id="ARBA00022491"/>
    </source>
</evidence>
<accession>A0ABM3JLX4</accession>
<keyword evidence="16" id="KW-1185">Reference proteome</keyword>
<evidence type="ECO:0000256" key="1">
    <source>
        <dbReference type="ARBA" id="ARBA00004123"/>
    </source>
</evidence>
<keyword evidence="8 13" id="KW-0156">Chromatin regulator</keyword>
<feature type="compositionally biased region" description="Basic and acidic residues" evidence="14">
    <location>
        <begin position="203"/>
        <end position="213"/>
    </location>
</feature>
<evidence type="ECO:0000256" key="7">
    <source>
        <dbReference type="ARBA" id="ARBA00022833"/>
    </source>
</evidence>
<dbReference type="InterPro" id="IPR046949">
    <property type="entry name" value="HDAC4/5/7/9"/>
</dbReference>
<feature type="compositionally biased region" description="Polar residues" evidence="14">
    <location>
        <begin position="259"/>
        <end position="270"/>
    </location>
</feature>
<dbReference type="PANTHER" id="PTHR10625:SF5">
    <property type="entry name" value="HISTONE DEACETYLASE"/>
    <property type="match status" value="1"/>
</dbReference>
<dbReference type="PANTHER" id="PTHR10625">
    <property type="entry name" value="HISTONE DEACETYLASE HDAC1-RELATED"/>
    <property type="match status" value="1"/>
</dbReference>
<keyword evidence="9 13" id="KW-0805">Transcription regulation</keyword>
<dbReference type="InterPro" id="IPR023696">
    <property type="entry name" value="Ureohydrolase_dom_sf"/>
</dbReference>
<dbReference type="CDD" id="cd11681">
    <property type="entry name" value="HDAC_classIIa"/>
    <property type="match status" value="1"/>
</dbReference>
<comment type="subcellular location">
    <subcellularLocation>
        <location evidence="1 13">Nucleus</location>
    </subcellularLocation>
</comment>
<feature type="region of interest" description="Disordered" evidence="14">
    <location>
        <begin position="157"/>
        <end position="270"/>
    </location>
</feature>
<evidence type="ECO:0000256" key="2">
    <source>
        <dbReference type="ARBA" id="ARBA00007738"/>
    </source>
</evidence>
<comment type="catalytic activity">
    <reaction evidence="12 13">
        <text>N(6)-acetyl-L-lysyl-[histone] + H2O = L-lysyl-[histone] + acetate</text>
        <dbReference type="Rhea" id="RHEA:58196"/>
        <dbReference type="Rhea" id="RHEA-COMP:9845"/>
        <dbReference type="Rhea" id="RHEA-COMP:11338"/>
        <dbReference type="ChEBI" id="CHEBI:15377"/>
        <dbReference type="ChEBI" id="CHEBI:29969"/>
        <dbReference type="ChEBI" id="CHEBI:30089"/>
        <dbReference type="ChEBI" id="CHEBI:61930"/>
        <dbReference type="EC" id="3.5.1.98"/>
    </reaction>
</comment>
<keyword evidence="10 13" id="KW-0804">Transcription</keyword>
<keyword evidence="4 13" id="KW-0678">Repressor</keyword>
<reference evidence="17" key="1">
    <citation type="submission" date="2025-08" db="UniProtKB">
        <authorList>
            <consortium name="RefSeq"/>
        </authorList>
    </citation>
    <scope>IDENTIFICATION</scope>
    <source>
        <tissue evidence="17">Adult</tissue>
    </source>
</reference>
<evidence type="ECO:0000256" key="8">
    <source>
        <dbReference type="ARBA" id="ARBA00022853"/>
    </source>
</evidence>
<evidence type="ECO:0000313" key="16">
    <source>
        <dbReference type="Proteomes" id="UP001652620"/>
    </source>
</evidence>
<evidence type="ECO:0000256" key="3">
    <source>
        <dbReference type="ARBA" id="ARBA00012111"/>
    </source>
</evidence>
<evidence type="ECO:0000256" key="12">
    <source>
        <dbReference type="ARBA" id="ARBA00048287"/>
    </source>
</evidence>
<feature type="compositionally biased region" description="Polar residues" evidence="14">
    <location>
        <begin position="214"/>
        <end position="245"/>
    </location>
</feature>
<protein>
    <recommendedName>
        <fullName evidence="3 13">Histone deacetylase</fullName>
        <ecNumber evidence="3 13">3.5.1.98</ecNumber>
    </recommendedName>
</protein>
<dbReference type="InterPro" id="IPR023801">
    <property type="entry name" value="His_deacetylse_dom"/>
</dbReference>
<keyword evidence="5" id="KW-0479">Metal-binding</keyword>
<dbReference type="InterPro" id="IPR000286">
    <property type="entry name" value="HDACs"/>
</dbReference>
<evidence type="ECO:0000256" key="13">
    <source>
        <dbReference type="PIRNR" id="PIRNR037911"/>
    </source>
</evidence>
<evidence type="ECO:0000256" key="11">
    <source>
        <dbReference type="ARBA" id="ARBA00023242"/>
    </source>
</evidence>
<dbReference type="PIRSF" id="PIRSF037911">
    <property type="entry name" value="HDAC_II_euk"/>
    <property type="match status" value="1"/>
</dbReference>
<organism evidence="16 17">
    <name type="scientific">Bactrocera dorsalis</name>
    <name type="common">Oriental fruit fly</name>
    <name type="synonym">Dacus dorsalis</name>
    <dbReference type="NCBI Taxonomy" id="27457"/>
    <lineage>
        <taxon>Eukaryota</taxon>
        <taxon>Metazoa</taxon>
        <taxon>Ecdysozoa</taxon>
        <taxon>Arthropoda</taxon>
        <taxon>Hexapoda</taxon>
        <taxon>Insecta</taxon>
        <taxon>Pterygota</taxon>
        <taxon>Neoptera</taxon>
        <taxon>Endopterygota</taxon>
        <taxon>Diptera</taxon>
        <taxon>Brachycera</taxon>
        <taxon>Muscomorpha</taxon>
        <taxon>Tephritoidea</taxon>
        <taxon>Tephritidae</taxon>
        <taxon>Bactrocera</taxon>
        <taxon>Bactrocera</taxon>
    </lineage>
</organism>
<dbReference type="GeneID" id="105231817"/>
<feature type="compositionally biased region" description="Polar residues" evidence="14">
    <location>
        <begin position="157"/>
        <end position="166"/>
    </location>
</feature>
<feature type="domain" description="Histone deacetylase" evidence="15">
    <location>
        <begin position="707"/>
        <end position="1022"/>
    </location>
</feature>
<evidence type="ECO:0000256" key="5">
    <source>
        <dbReference type="ARBA" id="ARBA00022723"/>
    </source>
</evidence>
<keyword evidence="11" id="KW-0539">Nucleus</keyword>
<evidence type="ECO:0000313" key="17">
    <source>
        <dbReference type="RefSeq" id="XP_049310231.1"/>
    </source>
</evidence>
<dbReference type="Proteomes" id="UP001652620">
    <property type="component" value="Chromosome 4"/>
</dbReference>
<comment type="function">
    <text evidence="13">Responsible for the deacetylation of lysine residues on the N-terminal part of the core histones (H2A, H2B, H3 and H4). Histone deacetylation gives a tag for epigenetic repression and plays an important role in transcriptional regulation, cell cycle progression and developmental events.</text>
</comment>
<dbReference type="Pfam" id="PF00850">
    <property type="entry name" value="Hist_deacetyl"/>
    <property type="match status" value="1"/>
</dbReference>
<dbReference type="EC" id="3.5.1.98" evidence="3 13"/>
<dbReference type="PRINTS" id="PR01270">
    <property type="entry name" value="HDASUPER"/>
</dbReference>
<evidence type="ECO:0000256" key="9">
    <source>
        <dbReference type="ARBA" id="ARBA00023015"/>
    </source>
</evidence>
<evidence type="ECO:0000259" key="15">
    <source>
        <dbReference type="Pfam" id="PF00850"/>
    </source>
</evidence>
<keyword evidence="7" id="KW-0862">Zinc</keyword>
<name>A0ABM3JLX4_BACDO</name>
<evidence type="ECO:0000256" key="6">
    <source>
        <dbReference type="ARBA" id="ARBA00022801"/>
    </source>
</evidence>